<feature type="domain" description="EamA" evidence="7">
    <location>
        <begin position="3"/>
        <end position="138"/>
    </location>
</feature>
<feature type="transmembrane region" description="Helical" evidence="6">
    <location>
        <begin position="65"/>
        <end position="87"/>
    </location>
</feature>
<feature type="transmembrane region" description="Helical" evidence="6">
    <location>
        <begin position="151"/>
        <end position="170"/>
    </location>
</feature>
<reference evidence="8 9" key="1">
    <citation type="submission" date="2018-06" db="EMBL/GenBank/DDBJ databases">
        <authorList>
            <person name="Zhirakovskaya E."/>
        </authorList>
    </citation>
    <scope>NUCLEOTIDE SEQUENCE [LARGE SCALE GENOMIC DNA]</scope>
    <source>
        <strain evidence="8 9">LY3</strain>
    </source>
</reference>
<evidence type="ECO:0000256" key="6">
    <source>
        <dbReference type="SAM" id="Phobius"/>
    </source>
</evidence>
<feature type="transmembrane region" description="Helical" evidence="6">
    <location>
        <begin position="270"/>
        <end position="288"/>
    </location>
</feature>
<keyword evidence="4 6" id="KW-1133">Transmembrane helix</keyword>
<dbReference type="InterPro" id="IPR050638">
    <property type="entry name" value="AA-Vitamin_Transporters"/>
</dbReference>
<evidence type="ECO:0000313" key="8">
    <source>
        <dbReference type="EMBL" id="RAI70874.1"/>
    </source>
</evidence>
<dbReference type="SUPFAM" id="SSF103481">
    <property type="entry name" value="Multidrug resistance efflux transporter EmrE"/>
    <property type="match status" value="2"/>
</dbReference>
<feature type="transmembrane region" description="Helical" evidence="6">
    <location>
        <begin position="93"/>
        <end position="114"/>
    </location>
</feature>
<comment type="caution">
    <text evidence="8">The sequence shown here is derived from an EMBL/GenBank/DDBJ whole genome shotgun (WGS) entry which is preliminary data.</text>
</comment>
<evidence type="ECO:0000256" key="1">
    <source>
        <dbReference type="ARBA" id="ARBA00004651"/>
    </source>
</evidence>
<dbReference type="PANTHER" id="PTHR32322:SF18">
    <property type="entry name" value="S-ADENOSYLMETHIONINE_S-ADENOSYLHOMOCYSTEINE TRANSPORTER"/>
    <property type="match status" value="1"/>
</dbReference>
<name>A0A327N9I6_PSEFL</name>
<gene>
    <name evidence="8" type="ORF">DOZ80_10420</name>
</gene>
<dbReference type="AlphaFoldDB" id="A0A327N9I6"/>
<evidence type="ECO:0000259" key="7">
    <source>
        <dbReference type="Pfam" id="PF00892"/>
    </source>
</evidence>
<feature type="transmembrane region" description="Helical" evidence="6">
    <location>
        <begin position="121"/>
        <end position="139"/>
    </location>
</feature>
<dbReference type="InterPro" id="IPR000620">
    <property type="entry name" value="EamA_dom"/>
</dbReference>
<sequence length="300" mass="31863">MNRGYIYVLLCYALIGIGYPVAKSAIESFPPWIFTCVTMLIGGIVLIPIALKYDKGALFKLSKKDWAIIAIQSLIGSVLYTVFLLYGMGSSTAVMASIFTSLTPAFVLMLSAMVLKEALNLRKLFAIALAIGGVFLLTVPGSDTGGHDTLFGLSMLLLSTLSSAVYVIVAKKYSVEIPAATIALGICMTGAIFTLPMALNELSSFDYGLITRMNVSLLVFFGISSWAVPTLLFFAGVTKIPASVAGMAFAATPLTASFFSILFLGEHLTIFSAAALVLVVISILIAEAKGKRERLGQPLA</sequence>
<feature type="transmembrane region" description="Helical" evidence="6">
    <location>
        <begin position="215"/>
        <end position="237"/>
    </location>
</feature>
<keyword evidence="3 6" id="KW-0812">Transmembrane</keyword>
<evidence type="ECO:0000256" key="3">
    <source>
        <dbReference type="ARBA" id="ARBA00022692"/>
    </source>
</evidence>
<organism evidence="8 9">
    <name type="scientific">Pseudomonas fluorescens</name>
    <dbReference type="NCBI Taxonomy" id="294"/>
    <lineage>
        <taxon>Bacteria</taxon>
        <taxon>Pseudomonadati</taxon>
        <taxon>Pseudomonadota</taxon>
        <taxon>Gammaproteobacteria</taxon>
        <taxon>Pseudomonadales</taxon>
        <taxon>Pseudomonadaceae</taxon>
        <taxon>Pseudomonas</taxon>
    </lineage>
</organism>
<dbReference type="Gene3D" id="1.10.3730.20">
    <property type="match status" value="1"/>
</dbReference>
<feature type="transmembrane region" description="Helical" evidence="6">
    <location>
        <begin position="177"/>
        <end position="195"/>
    </location>
</feature>
<dbReference type="InterPro" id="IPR037185">
    <property type="entry name" value="EmrE-like"/>
</dbReference>
<evidence type="ECO:0000313" key="9">
    <source>
        <dbReference type="Proteomes" id="UP000249493"/>
    </source>
</evidence>
<proteinExistence type="predicted"/>
<keyword evidence="2" id="KW-1003">Cell membrane</keyword>
<comment type="subcellular location">
    <subcellularLocation>
        <location evidence="1">Cell membrane</location>
        <topology evidence="1">Multi-pass membrane protein</topology>
    </subcellularLocation>
</comment>
<evidence type="ECO:0000256" key="5">
    <source>
        <dbReference type="ARBA" id="ARBA00023136"/>
    </source>
</evidence>
<keyword evidence="5 6" id="KW-0472">Membrane</keyword>
<dbReference type="RefSeq" id="WP_111282434.1">
    <property type="nucleotide sequence ID" value="NZ_QLIN01000003.1"/>
</dbReference>
<dbReference type="EMBL" id="QLIN01000003">
    <property type="protein sequence ID" value="RAI70874.1"/>
    <property type="molecule type" value="Genomic_DNA"/>
</dbReference>
<feature type="transmembrane region" description="Helical" evidence="6">
    <location>
        <begin position="7"/>
        <end position="26"/>
    </location>
</feature>
<feature type="transmembrane region" description="Helical" evidence="6">
    <location>
        <begin position="32"/>
        <end position="53"/>
    </location>
</feature>
<dbReference type="PANTHER" id="PTHR32322">
    <property type="entry name" value="INNER MEMBRANE TRANSPORTER"/>
    <property type="match status" value="1"/>
</dbReference>
<dbReference type="Pfam" id="PF00892">
    <property type="entry name" value="EamA"/>
    <property type="match status" value="2"/>
</dbReference>
<dbReference type="Proteomes" id="UP000249493">
    <property type="component" value="Unassembled WGS sequence"/>
</dbReference>
<evidence type="ECO:0000256" key="2">
    <source>
        <dbReference type="ARBA" id="ARBA00022475"/>
    </source>
</evidence>
<accession>A0A327N9I6</accession>
<feature type="transmembrane region" description="Helical" evidence="6">
    <location>
        <begin position="244"/>
        <end position="264"/>
    </location>
</feature>
<feature type="domain" description="EamA" evidence="7">
    <location>
        <begin position="151"/>
        <end position="285"/>
    </location>
</feature>
<evidence type="ECO:0000256" key="4">
    <source>
        <dbReference type="ARBA" id="ARBA00022989"/>
    </source>
</evidence>
<protein>
    <recommendedName>
        <fullName evidence="7">EamA domain-containing protein</fullName>
    </recommendedName>
</protein>
<dbReference type="GO" id="GO:0005886">
    <property type="term" value="C:plasma membrane"/>
    <property type="evidence" value="ECO:0007669"/>
    <property type="project" value="UniProtKB-SubCell"/>
</dbReference>